<dbReference type="GO" id="GO:0005886">
    <property type="term" value="C:plasma membrane"/>
    <property type="evidence" value="ECO:0007669"/>
    <property type="project" value="TreeGrafter"/>
</dbReference>
<dbReference type="Pfam" id="PF07679">
    <property type="entry name" value="I-set"/>
    <property type="match status" value="1"/>
</dbReference>
<keyword evidence="9" id="KW-1185">Reference proteome</keyword>
<feature type="domain" description="Ig-like" evidence="6">
    <location>
        <begin position="443"/>
        <end position="523"/>
    </location>
</feature>
<dbReference type="SMART" id="SM00409">
    <property type="entry name" value="IG"/>
    <property type="match status" value="5"/>
</dbReference>
<dbReference type="InterPro" id="IPR013783">
    <property type="entry name" value="Ig-like_fold"/>
</dbReference>
<feature type="domain" description="Ig-like" evidence="6">
    <location>
        <begin position="251"/>
        <end position="343"/>
    </location>
</feature>
<name>A0AAE1EW22_PETCI</name>
<feature type="compositionally biased region" description="Basic and acidic residues" evidence="3">
    <location>
        <begin position="1288"/>
        <end position="1298"/>
    </location>
</feature>
<feature type="region of interest" description="Disordered" evidence="3">
    <location>
        <begin position="1"/>
        <end position="23"/>
    </location>
</feature>
<feature type="compositionally biased region" description="Basic and acidic residues" evidence="3">
    <location>
        <begin position="1426"/>
        <end position="1443"/>
    </location>
</feature>
<dbReference type="SMART" id="SM00406">
    <property type="entry name" value="IGv"/>
    <property type="match status" value="3"/>
</dbReference>
<keyword evidence="4" id="KW-0472">Membrane</keyword>
<dbReference type="InterPro" id="IPR013106">
    <property type="entry name" value="Ig_V-set"/>
</dbReference>
<evidence type="ECO:0000313" key="9">
    <source>
        <dbReference type="Proteomes" id="UP001286313"/>
    </source>
</evidence>
<dbReference type="InterPro" id="IPR003598">
    <property type="entry name" value="Ig_sub2"/>
</dbReference>
<dbReference type="GO" id="GO:0030424">
    <property type="term" value="C:axon"/>
    <property type="evidence" value="ECO:0007669"/>
    <property type="project" value="TreeGrafter"/>
</dbReference>
<dbReference type="Pfam" id="PF13895">
    <property type="entry name" value="Ig_2"/>
    <property type="match status" value="1"/>
</dbReference>
<dbReference type="InterPro" id="IPR013098">
    <property type="entry name" value="Ig_I-set"/>
</dbReference>
<feature type="signal peptide" evidence="5">
    <location>
        <begin position="1"/>
        <end position="49"/>
    </location>
</feature>
<evidence type="ECO:0000259" key="6">
    <source>
        <dbReference type="PROSITE" id="PS50835"/>
    </source>
</evidence>
<dbReference type="PANTHER" id="PTHR10075">
    <property type="entry name" value="BASIGIN RELATED"/>
    <property type="match status" value="1"/>
</dbReference>
<feature type="region of interest" description="Disordered" evidence="3">
    <location>
        <begin position="948"/>
        <end position="972"/>
    </location>
</feature>
<organism evidence="8 9">
    <name type="scientific">Petrolisthes cinctipes</name>
    <name type="common">Flat porcelain crab</name>
    <dbReference type="NCBI Taxonomy" id="88211"/>
    <lineage>
        <taxon>Eukaryota</taxon>
        <taxon>Metazoa</taxon>
        <taxon>Ecdysozoa</taxon>
        <taxon>Arthropoda</taxon>
        <taxon>Crustacea</taxon>
        <taxon>Multicrustacea</taxon>
        <taxon>Malacostraca</taxon>
        <taxon>Eumalacostraca</taxon>
        <taxon>Eucarida</taxon>
        <taxon>Decapoda</taxon>
        <taxon>Pleocyemata</taxon>
        <taxon>Anomura</taxon>
        <taxon>Galatheoidea</taxon>
        <taxon>Porcellanidae</taxon>
        <taxon>Petrolisthes</taxon>
    </lineage>
</organism>
<dbReference type="SMART" id="SM00060">
    <property type="entry name" value="FN3"/>
    <property type="match status" value="2"/>
</dbReference>
<dbReference type="PROSITE" id="PS50835">
    <property type="entry name" value="IG_LIKE"/>
    <property type="match status" value="5"/>
</dbReference>
<dbReference type="SMART" id="SM00408">
    <property type="entry name" value="IGc2"/>
    <property type="match status" value="5"/>
</dbReference>
<keyword evidence="4" id="KW-0812">Transmembrane</keyword>
<keyword evidence="1" id="KW-0677">Repeat</keyword>
<comment type="caution">
    <text evidence="8">The sequence shown here is derived from an EMBL/GenBank/DDBJ whole genome shotgun (WGS) entry which is preliminary data.</text>
</comment>
<feature type="region of interest" description="Disordered" evidence="3">
    <location>
        <begin position="1627"/>
        <end position="1647"/>
    </location>
</feature>
<gene>
    <name evidence="8" type="ORF">Pcinc_031593</name>
</gene>
<dbReference type="InterPro" id="IPR003599">
    <property type="entry name" value="Ig_sub"/>
</dbReference>
<evidence type="ECO:0000256" key="3">
    <source>
        <dbReference type="SAM" id="MobiDB-lite"/>
    </source>
</evidence>
<dbReference type="InterPro" id="IPR036116">
    <property type="entry name" value="FN3_sf"/>
</dbReference>
<evidence type="ECO:0000256" key="4">
    <source>
        <dbReference type="SAM" id="Phobius"/>
    </source>
</evidence>
<dbReference type="CDD" id="cd00063">
    <property type="entry name" value="FN3"/>
    <property type="match status" value="2"/>
</dbReference>
<dbReference type="InterPro" id="IPR007110">
    <property type="entry name" value="Ig-like_dom"/>
</dbReference>
<dbReference type="PROSITE" id="PS50853">
    <property type="entry name" value="FN3"/>
    <property type="match status" value="2"/>
</dbReference>
<evidence type="ECO:0008006" key="10">
    <source>
        <dbReference type="Google" id="ProtNLM"/>
    </source>
</evidence>
<feature type="compositionally biased region" description="Polar residues" evidence="3">
    <location>
        <begin position="1306"/>
        <end position="1326"/>
    </location>
</feature>
<feature type="compositionally biased region" description="Low complexity" evidence="3">
    <location>
        <begin position="1460"/>
        <end position="1479"/>
    </location>
</feature>
<sequence>MGRRAGHACHPPHPPPHPPPPPPSSMATITLLVFLTLLSLGACSQYGDAEHITAILGESVILNCQVSDPKIAYIIQWKKQHHKIPIYIWYEGYDPHVEENYKGRASRVSPDTTKFGLASLNLTSVREDDQGWYECKVFYLDRTGAADNGTWVHLDVHAPPRFTTTPEDVTYVNIGDSIILNCEAEGTPKPEIFWFREDKSVEPSDTVGIFNDGTELRINKIRDEDIGDYVCVARNAEGRVHHEAKVVIAGGAVIVTPPQNQTLLEGEKVEFPCEAKALPGNVTVMWKREGVAIEKLSWLDSRSLIRRDGALVINPTSSEDGGFFTCEVSNGIGTPQKATAYLNVEYPARVTFTPTVQYLPFRQQGIIKCYIKSNPAIQFVTWIKDKRLFDADNDSTVVKLNNGSLLITKVSQSHQGRYSCTPYNRHTTAGSSGDMEVMVRDPPMISPRPQPQYHGQVGEKVTLVCGGQGSPTPKITWRRRDSHNLPRDRTSIEEGNLTIRNLHKGDHAYYECVVSNEIATLVTTTQLLVEGTTPHPPYNISAETQAFSIKLSWLPGYPGGKDYEQQYTIWYRRQGSRTWSQIEVKPKGSTSITIYNLNPESTYEIQVQGKNILGDGMFSEIITATTKGDIGPPTGIHHSSTTTTPVYDYSMGVFPTDSYGSTYFPVIINPAVAAKVGLQQHSWNSTGLAMSTQKTTASASTCPPPLPPRNLTIKKATDGTEGYILSWEPPANQEIKVIYYDIEFRIEGMWRKFNDKKIVEGTSYKIHNLESGRNYYFRVFSKTVKNYSGSEELTFKVPEKNKEKAITAALVGGILFFIVAIILSVCTVKICNKRKRRKQEKGKPVIFSRNGGHGSSPVPMKKLLRCGIPGVRWEWAWVAGMLLGGRLLDSTDSRPLDTGASAGGQDTGGGSSDDDFLEYGVERGRRFPRDVHYSVELEYSQPLSSISRKPDGRFVLDKDSEEGGFTSPRRPIRSVGRQLPVTTREQSQIPSGWGRAETGVESGVYHVRAGTASRLHHRQPLPPRLSLRSDGSGASTHEEPQVRGTQLGRPSGRYSALQSQLFPVSPEFGHHKIPESPSETVWSPRSRRFRSSSPGPLSSEWSQLAQLASFSEVSSVQQPSSVERSFPSTVLSSFPNSAQGTPSAHGVSGVMSPPHRADFRVLHHRYARQLPPLTTAQLHPGQLLVGAQIHPPPSRFYPQLQAWAAPPHPPLAPSWTTPRRRGRVWPMARPVSHSAHPSGRPELTVLESGQHVHSPPMMRPGQVVREALGHIQPPRIPDIPRHYVNLPPRRDTDQRILGRDPPNLLKPSSSENQKPLATSSPPSSRAVQGWQRAQGFPRPRPLPPPPPTSTKTRVTEPGSRPVDRTRDSDSSSDQPVTYTRERLQEAIGRVRSGHFGESPRTNSAPELRSAGRAEVRPTSRHHPTRHREGGSAPESREQSHEQSQEQSPDSSSGFGSKNTSQQQSSSQSGQSLSALGLDSSRLEASEATESAEAPEISRLVQPTWLVAAPRGRPAPWVRPPHPPPYEEWAARQVLPQFRMPVFTRPRESYVKPSVIGRRQWIGTVGLDASVDSGSSIKMSPRPPPVTMPQSAQQPLDVSVDDHYEFDTVLSPTPGDDSVAEWSRTRVASGERGLSDSEIYGSGGRRRHESMEARVAAMKQEFNEYRKRQARRRRSREMESVC</sequence>
<evidence type="ECO:0000259" key="7">
    <source>
        <dbReference type="PROSITE" id="PS50853"/>
    </source>
</evidence>
<evidence type="ECO:0000313" key="8">
    <source>
        <dbReference type="EMBL" id="KAK3862558.1"/>
    </source>
</evidence>
<keyword evidence="2" id="KW-0393">Immunoglobulin domain</keyword>
<dbReference type="GO" id="GO:0007156">
    <property type="term" value="P:homophilic cell adhesion via plasma membrane adhesion molecules"/>
    <property type="evidence" value="ECO:0007669"/>
    <property type="project" value="TreeGrafter"/>
</dbReference>
<dbReference type="SUPFAM" id="SSF48726">
    <property type="entry name" value="Immunoglobulin"/>
    <property type="match status" value="5"/>
</dbReference>
<feature type="region of interest" description="Disordered" evidence="3">
    <location>
        <begin position="1010"/>
        <end position="1097"/>
    </location>
</feature>
<dbReference type="GO" id="GO:0070593">
    <property type="term" value="P:dendrite self-avoidance"/>
    <property type="evidence" value="ECO:0007669"/>
    <property type="project" value="TreeGrafter"/>
</dbReference>
<evidence type="ECO:0000256" key="2">
    <source>
        <dbReference type="ARBA" id="ARBA00023319"/>
    </source>
</evidence>
<evidence type="ECO:0000256" key="5">
    <source>
        <dbReference type="SAM" id="SignalP"/>
    </source>
</evidence>
<dbReference type="GO" id="GO:0007411">
    <property type="term" value="P:axon guidance"/>
    <property type="evidence" value="ECO:0007669"/>
    <property type="project" value="TreeGrafter"/>
</dbReference>
<feature type="compositionally biased region" description="Basic and acidic residues" evidence="3">
    <location>
        <begin position="948"/>
        <end position="958"/>
    </location>
</feature>
<dbReference type="PANTHER" id="PTHR10075:SF92">
    <property type="entry name" value="PROTEIN TURTLE"/>
    <property type="match status" value="1"/>
</dbReference>
<dbReference type="FunFam" id="2.60.40.10:FF:000733">
    <property type="entry name" value="Turtle, isoform F"/>
    <property type="match status" value="1"/>
</dbReference>
<dbReference type="Proteomes" id="UP001286313">
    <property type="component" value="Unassembled WGS sequence"/>
</dbReference>
<feature type="compositionally biased region" description="Pro residues" evidence="3">
    <location>
        <begin position="11"/>
        <end position="23"/>
    </location>
</feature>
<keyword evidence="5" id="KW-0732">Signal</keyword>
<feature type="compositionally biased region" description="Pro residues" evidence="3">
    <location>
        <begin position="1338"/>
        <end position="1348"/>
    </location>
</feature>
<accession>A0AAE1EW22</accession>
<dbReference type="EMBL" id="JAWQEG010004213">
    <property type="protein sequence ID" value="KAK3862558.1"/>
    <property type="molecule type" value="Genomic_DNA"/>
</dbReference>
<feature type="chain" id="PRO_5042117192" description="Protein turtle" evidence="5">
    <location>
        <begin position="50"/>
        <end position="1681"/>
    </location>
</feature>
<protein>
    <recommendedName>
        <fullName evidence="10">Protein turtle</fullName>
    </recommendedName>
</protein>
<feature type="compositionally biased region" description="Low complexity" evidence="3">
    <location>
        <begin position="1485"/>
        <end position="1497"/>
    </location>
</feature>
<feature type="domain" description="Fibronectin type-III" evidence="7">
    <location>
        <begin position="707"/>
        <end position="800"/>
    </location>
</feature>
<dbReference type="Pfam" id="PF13927">
    <property type="entry name" value="Ig_3"/>
    <property type="match status" value="2"/>
</dbReference>
<feature type="transmembrane region" description="Helical" evidence="4">
    <location>
        <begin position="805"/>
        <end position="828"/>
    </location>
</feature>
<dbReference type="Pfam" id="PF00041">
    <property type="entry name" value="fn3"/>
    <property type="match status" value="2"/>
</dbReference>
<dbReference type="GO" id="GO:0098632">
    <property type="term" value="F:cell-cell adhesion mediator activity"/>
    <property type="evidence" value="ECO:0007669"/>
    <property type="project" value="TreeGrafter"/>
</dbReference>
<feature type="domain" description="Ig-like" evidence="6">
    <location>
        <begin position="347"/>
        <end position="438"/>
    </location>
</feature>
<reference evidence="8" key="1">
    <citation type="submission" date="2023-10" db="EMBL/GenBank/DDBJ databases">
        <title>Genome assemblies of two species of porcelain crab, Petrolisthes cinctipes and Petrolisthes manimaculis (Anomura: Porcellanidae).</title>
        <authorList>
            <person name="Angst P."/>
        </authorList>
    </citation>
    <scope>NUCLEOTIDE SEQUENCE</scope>
    <source>
        <strain evidence="8">PB745_01</strain>
        <tissue evidence="8">Gill</tissue>
    </source>
</reference>
<feature type="domain" description="Fibronectin type-III" evidence="7">
    <location>
        <begin position="533"/>
        <end position="629"/>
    </location>
</feature>
<dbReference type="InterPro" id="IPR036179">
    <property type="entry name" value="Ig-like_dom_sf"/>
</dbReference>
<feature type="domain" description="Ig-like" evidence="6">
    <location>
        <begin position="160"/>
        <end position="247"/>
    </location>
</feature>
<evidence type="ECO:0000256" key="1">
    <source>
        <dbReference type="ARBA" id="ARBA00022737"/>
    </source>
</evidence>
<keyword evidence="4" id="KW-1133">Transmembrane helix</keyword>
<feature type="region of interest" description="Disordered" evidence="3">
    <location>
        <begin position="1572"/>
        <end position="1591"/>
    </location>
</feature>
<feature type="domain" description="Ig-like" evidence="6">
    <location>
        <begin position="23"/>
        <end position="137"/>
    </location>
</feature>
<dbReference type="InterPro" id="IPR003961">
    <property type="entry name" value="FN3_dom"/>
</dbReference>
<dbReference type="Gene3D" id="2.60.40.10">
    <property type="entry name" value="Immunoglobulins"/>
    <property type="match status" value="7"/>
</dbReference>
<dbReference type="SUPFAM" id="SSF49265">
    <property type="entry name" value="Fibronectin type III"/>
    <property type="match status" value="1"/>
</dbReference>
<proteinExistence type="predicted"/>
<dbReference type="Pfam" id="PF07686">
    <property type="entry name" value="V-set"/>
    <property type="match status" value="1"/>
</dbReference>
<feature type="compositionally biased region" description="Gly residues" evidence="3">
    <location>
        <begin position="901"/>
        <end position="911"/>
    </location>
</feature>
<feature type="region of interest" description="Disordered" evidence="3">
    <location>
        <begin position="896"/>
        <end position="917"/>
    </location>
</feature>
<feature type="region of interest" description="Disordered" evidence="3">
    <location>
        <begin position="1271"/>
        <end position="1502"/>
    </location>
</feature>